<dbReference type="Proteomes" id="UP001595872">
    <property type="component" value="Unassembled WGS sequence"/>
</dbReference>
<evidence type="ECO:0000256" key="4">
    <source>
        <dbReference type="ARBA" id="ARBA00022692"/>
    </source>
</evidence>
<dbReference type="InterPro" id="IPR000390">
    <property type="entry name" value="Small_drug/metabolite_transptr"/>
</dbReference>
<evidence type="ECO:0000256" key="5">
    <source>
        <dbReference type="ARBA" id="ARBA00022989"/>
    </source>
</evidence>
<protein>
    <submittedName>
        <fullName evidence="9">DMT family transporter</fullName>
    </submittedName>
</protein>
<dbReference type="SUPFAM" id="SSF103481">
    <property type="entry name" value="Multidrug resistance efflux transporter EmrE"/>
    <property type="match status" value="1"/>
</dbReference>
<gene>
    <name evidence="9" type="ORF">ACFPCY_34225</name>
</gene>
<feature type="transmembrane region" description="Helical" evidence="8">
    <location>
        <begin position="33"/>
        <end position="50"/>
    </location>
</feature>
<keyword evidence="6 8" id="KW-0472">Membrane</keyword>
<feature type="transmembrane region" description="Helical" evidence="8">
    <location>
        <begin position="57"/>
        <end position="79"/>
    </location>
</feature>
<keyword evidence="3" id="KW-1003">Cell membrane</keyword>
<keyword evidence="2" id="KW-0813">Transport</keyword>
<dbReference type="PANTHER" id="PTHR30561:SF0">
    <property type="entry name" value="GUANIDINIUM EXPORTER"/>
    <property type="match status" value="1"/>
</dbReference>
<dbReference type="PANTHER" id="PTHR30561">
    <property type="entry name" value="SMR FAMILY PROTON-DEPENDENT DRUG EFFLUX TRANSPORTER SUGE"/>
    <property type="match status" value="1"/>
</dbReference>
<reference evidence="10" key="1">
    <citation type="journal article" date="2019" name="Int. J. Syst. Evol. Microbiol.">
        <title>The Global Catalogue of Microorganisms (GCM) 10K type strain sequencing project: providing services to taxonomists for standard genome sequencing and annotation.</title>
        <authorList>
            <consortium name="The Broad Institute Genomics Platform"/>
            <consortium name="The Broad Institute Genome Sequencing Center for Infectious Disease"/>
            <person name="Wu L."/>
            <person name="Ma J."/>
        </authorList>
    </citation>
    <scope>NUCLEOTIDE SEQUENCE [LARGE SCALE GENOMIC DNA]</scope>
    <source>
        <strain evidence="10">KLKA75</strain>
    </source>
</reference>
<evidence type="ECO:0000256" key="2">
    <source>
        <dbReference type="ARBA" id="ARBA00022448"/>
    </source>
</evidence>
<keyword evidence="10" id="KW-1185">Reference proteome</keyword>
<feature type="transmembrane region" description="Helical" evidence="8">
    <location>
        <begin position="85"/>
        <end position="103"/>
    </location>
</feature>
<sequence>MAWILIVIAGLFEVAMASCLKLSKGFSQLWPSVGFAVFAIASFGLLSLALKSLDVGTAYAVWTGIGAVGTATVGIVAMGDSASPLRIGALALIVIGIVGLNLAGSNVH</sequence>
<evidence type="ECO:0000256" key="8">
    <source>
        <dbReference type="SAM" id="Phobius"/>
    </source>
</evidence>
<comment type="subcellular location">
    <subcellularLocation>
        <location evidence="1 7">Cell membrane</location>
        <topology evidence="1 7">Multi-pass membrane protein</topology>
    </subcellularLocation>
</comment>
<evidence type="ECO:0000256" key="7">
    <source>
        <dbReference type="RuleBase" id="RU003942"/>
    </source>
</evidence>
<keyword evidence="5 8" id="KW-1133">Transmembrane helix</keyword>
<comment type="similarity">
    <text evidence="7">Belongs to the drug/metabolite transporter (DMT) superfamily. Small multidrug resistance (SMR) (TC 2.A.7.1) family.</text>
</comment>
<accession>A0ABV9UAM4</accession>
<dbReference type="InterPro" id="IPR045324">
    <property type="entry name" value="Small_multidrug_res"/>
</dbReference>
<evidence type="ECO:0000313" key="9">
    <source>
        <dbReference type="EMBL" id="MFC4912400.1"/>
    </source>
</evidence>
<evidence type="ECO:0000256" key="1">
    <source>
        <dbReference type="ARBA" id="ARBA00004651"/>
    </source>
</evidence>
<proteinExistence type="inferred from homology"/>
<dbReference type="RefSeq" id="WP_378262271.1">
    <property type="nucleotide sequence ID" value="NZ_JBHSIT010000012.1"/>
</dbReference>
<evidence type="ECO:0000313" key="10">
    <source>
        <dbReference type="Proteomes" id="UP001595872"/>
    </source>
</evidence>
<name>A0ABV9UAM4_9ACTN</name>
<dbReference type="Pfam" id="PF00893">
    <property type="entry name" value="Multi_Drug_Res"/>
    <property type="match status" value="1"/>
</dbReference>
<evidence type="ECO:0000256" key="6">
    <source>
        <dbReference type="ARBA" id="ARBA00023136"/>
    </source>
</evidence>
<organism evidence="9 10">
    <name type="scientific">Actinomadura gamaensis</name>
    <dbReference type="NCBI Taxonomy" id="1763541"/>
    <lineage>
        <taxon>Bacteria</taxon>
        <taxon>Bacillati</taxon>
        <taxon>Actinomycetota</taxon>
        <taxon>Actinomycetes</taxon>
        <taxon>Streptosporangiales</taxon>
        <taxon>Thermomonosporaceae</taxon>
        <taxon>Actinomadura</taxon>
    </lineage>
</organism>
<evidence type="ECO:0000256" key="3">
    <source>
        <dbReference type="ARBA" id="ARBA00022475"/>
    </source>
</evidence>
<comment type="caution">
    <text evidence="9">The sequence shown here is derived from an EMBL/GenBank/DDBJ whole genome shotgun (WGS) entry which is preliminary data.</text>
</comment>
<dbReference type="InterPro" id="IPR037185">
    <property type="entry name" value="EmrE-like"/>
</dbReference>
<dbReference type="Gene3D" id="1.10.3730.20">
    <property type="match status" value="1"/>
</dbReference>
<keyword evidence="4 7" id="KW-0812">Transmembrane</keyword>
<dbReference type="EMBL" id="JBHSIT010000012">
    <property type="protein sequence ID" value="MFC4912400.1"/>
    <property type="molecule type" value="Genomic_DNA"/>
</dbReference>